<evidence type="ECO:0000259" key="7">
    <source>
        <dbReference type="SMART" id="SM00662"/>
    </source>
</evidence>
<dbReference type="HAMAP" id="MF_00320">
    <property type="entry name" value="RNApol_arch_Rpo3"/>
    <property type="match status" value="1"/>
</dbReference>
<dbReference type="PANTHER" id="PTHR11800">
    <property type="entry name" value="DNA-DIRECTED RNA POLYMERASE"/>
    <property type="match status" value="1"/>
</dbReference>
<keyword evidence="5" id="KW-0539">Nucleus</keyword>
<evidence type="ECO:0000256" key="5">
    <source>
        <dbReference type="ARBA" id="ARBA00023242"/>
    </source>
</evidence>
<dbReference type="InterPro" id="IPR033901">
    <property type="entry name" value="RNAPI/III_AC40"/>
</dbReference>
<dbReference type="GO" id="GO:0006351">
    <property type="term" value="P:DNA-templated transcription"/>
    <property type="evidence" value="ECO:0007669"/>
    <property type="project" value="InterPro"/>
</dbReference>
<evidence type="ECO:0000256" key="4">
    <source>
        <dbReference type="ARBA" id="ARBA00023163"/>
    </source>
</evidence>
<proteinExistence type="inferred from homology"/>
<dbReference type="InterPro" id="IPR036643">
    <property type="entry name" value="RNApol_insert_sf"/>
</dbReference>
<dbReference type="SMART" id="SM00662">
    <property type="entry name" value="RPOLD"/>
    <property type="match status" value="1"/>
</dbReference>
<dbReference type="InterPro" id="IPR022842">
    <property type="entry name" value="RNAP_Rpo3/Rpb3/RPAC1"/>
</dbReference>
<comment type="caution">
    <text evidence="8">The sequence shown here is derived from an EMBL/GenBank/DDBJ whole genome shotgun (WGS) entry which is preliminary data.</text>
</comment>
<accession>A0AAV6UMJ7</accession>
<dbReference type="PANTHER" id="PTHR11800:SF13">
    <property type="entry name" value="DNA-DIRECTED RNA POLYMERASES I AND III SUBUNIT RPAC1"/>
    <property type="match status" value="1"/>
</dbReference>
<reference evidence="8 9" key="1">
    <citation type="journal article" date="2022" name="Nat. Ecol. Evol.">
        <title>A masculinizing supergene underlies an exaggerated male reproductive morph in a spider.</title>
        <authorList>
            <person name="Hendrickx F."/>
            <person name="De Corte Z."/>
            <person name="Sonet G."/>
            <person name="Van Belleghem S.M."/>
            <person name="Kostlbacher S."/>
            <person name="Vangestel C."/>
        </authorList>
    </citation>
    <scope>NUCLEOTIDE SEQUENCE [LARGE SCALE GENOMIC DNA]</scope>
    <source>
        <strain evidence="8">W744_W776</strain>
    </source>
</reference>
<keyword evidence="3" id="KW-0240">DNA-directed RNA polymerase</keyword>
<dbReference type="Gene3D" id="2.170.120.12">
    <property type="entry name" value="DNA-directed RNA polymerase, insert domain"/>
    <property type="match status" value="1"/>
</dbReference>
<dbReference type="Pfam" id="PF01000">
    <property type="entry name" value="RNA_pol_A_bac"/>
    <property type="match status" value="1"/>
</dbReference>
<evidence type="ECO:0000256" key="3">
    <source>
        <dbReference type="ARBA" id="ARBA00022478"/>
    </source>
</evidence>
<dbReference type="Pfam" id="PF01193">
    <property type="entry name" value="RNA_pol_L"/>
    <property type="match status" value="1"/>
</dbReference>
<dbReference type="InterPro" id="IPR036603">
    <property type="entry name" value="RBP11-like"/>
</dbReference>
<feature type="domain" description="DNA-directed RNA polymerase RpoA/D/Rpb3-type" evidence="7">
    <location>
        <begin position="61"/>
        <end position="338"/>
    </location>
</feature>
<evidence type="ECO:0000256" key="6">
    <source>
        <dbReference type="ARBA" id="ARBA00025804"/>
    </source>
</evidence>
<protein>
    <recommendedName>
        <fullName evidence="2">DNA-directed RNA polymerases I and III subunit RPAC1</fullName>
    </recommendedName>
</protein>
<dbReference type="SUPFAM" id="SSF55257">
    <property type="entry name" value="RBP11-like subunits of RNA polymerase"/>
    <property type="match status" value="1"/>
</dbReference>
<dbReference type="Proteomes" id="UP000827092">
    <property type="component" value="Unassembled WGS sequence"/>
</dbReference>
<dbReference type="GO" id="GO:0046983">
    <property type="term" value="F:protein dimerization activity"/>
    <property type="evidence" value="ECO:0007669"/>
    <property type="project" value="InterPro"/>
</dbReference>
<organism evidence="8 9">
    <name type="scientific">Oedothorax gibbosus</name>
    <dbReference type="NCBI Taxonomy" id="931172"/>
    <lineage>
        <taxon>Eukaryota</taxon>
        <taxon>Metazoa</taxon>
        <taxon>Ecdysozoa</taxon>
        <taxon>Arthropoda</taxon>
        <taxon>Chelicerata</taxon>
        <taxon>Arachnida</taxon>
        <taxon>Araneae</taxon>
        <taxon>Araneomorphae</taxon>
        <taxon>Entelegynae</taxon>
        <taxon>Araneoidea</taxon>
        <taxon>Linyphiidae</taxon>
        <taxon>Erigoninae</taxon>
        <taxon>Oedothorax</taxon>
    </lineage>
</organism>
<dbReference type="EMBL" id="JAFNEN010000333">
    <property type="protein sequence ID" value="KAG8185524.1"/>
    <property type="molecule type" value="Genomic_DNA"/>
</dbReference>
<gene>
    <name evidence="8" type="ORF">JTE90_012861</name>
</gene>
<dbReference type="NCBIfam" id="NF001988">
    <property type="entry name" value="PRK00783.1"/>
    <property type="match status" value="1"/>
</dbReference>
<evidence type="ECO:0000313" key="9">
    <source>
        <dbReference type="Proteomes" id="UP000827092"/>
    </source>
</evidence>
<dbReference type="GO" id="GO:0005666">
    <property type="term" value="C:RNA polymerase III complex"/>
    <property type="evidence" value="ECO:0007669"/>
    <property type="project" value="TreeGrafter"/>
</dbReference>
<dbReference type="Gene3D" id="3.30.1360.10">
    <property type="entry name" value="RNA polymerase, RBP11-like subunit"/>
    <property type="match status" value="1"/>
</dbReference>
<dbReference type="FunFam" id="2.170.120.12:FF:000003">
    <property type="entry name" value="Dna-directed rna polymerases i and iii subunit"/>
    <property type="match status" value="1"/>
</dbReference>
<dbReference type="AlphaFoldDB" id="A0AAV6UMJ7"/>
<name>A0AAV6UMJ7_9ARAC</name>
<dbReference type="GO" id="GO:0005736">
    <property type="term" value="C:RNA polymerase I complex"/>
    <property type="evidence" value="ECO:0007669"/>
    <property type="project" value="TreeGrafter"/>
</dbReference>
<comment type="similarity">
    <text evidence="6">Belongs to the archaeal Rpo3/eukaryotic RPB3 RNA polymerase subunit family.</text>
</comment>
<evidence type="ECO:0000313" key="8">
    <source>
        <dbReference type="EMBL" id="KAG8185524.1"/>
    </source>
</evidence>
<dbReference type="InterPro" id="IPR011262">
    <property type="entry name" value="DNA-dir_RNA_pol_insert"/>
</dbReference>
<dbReference type="SUPFAM" id="SSF56553">
    <property type="entry name" value="Insert subdomain of RNA polymerase alpha subunit"/>
    <property type="match status" value="1"/>
</dbReference>
<keyword evidence="4" id="KW-0804">Transcription</keyword>
<dbReference type="InterPro" id="IPR050518">
    <property type="entry name" value="Rpo3/RPB3_RNA_Pol_subunit"/>
</dbReference>
<sequence length="342" mass="38588">MPADEKVYKLKEFCVYNEAPSEACYGAKPLTVKDLIKGFKIQVTNIERLNIPDGQVLDEDVLEFDMMGVGPPIANAIRRILIAEVKTMAIDKIHLFNNTTVIPDEVLTHRIGLIPIKVDPRLFNIKATDDDEGTEEDTLQFDLKVKCTRTGASKSDFLPDSKAFNHSKVYSSDLKFVPIGNQKQMYGYIRPVKEDILIAVMKPGHEIDLRAFCYKNKGREHAKFSPVVIASYKLLPELRLHDKITGDDAKTLAKCFPKGVIEIVKENGQKVAKIANPRLINCSRNVFLHEELKDRVEICKVKDHYLFTVESAGALSPEELVTEAINILKEKCQSFLNELKSL</sequence>
<comment type="subcellular location">
    <subcellularLocation>
        <location evidence="1">Nucleus</location>
    </subcellularLocation>
</comment>
<evidence type="ECO:0000256" key="1">
    <source>
        <dbReference type="ARBA" id="ARBA00004123"/>
    </source>
</evidence>
<evidence type="ECO:0000256" key="2">
    <source>
        <dbReference type="ARBA" id="ARBA00022083"/>
    </source>
</evidence>
<dbReference type="GO" id="GO:0003899">
    <property type="term" value="F:DNA-directed RNA polymerase activity"/>
    <property type="evidence" value="ECO:0007669"/>
    <property type="project" value="InterPro"/>
</dbReference>
<keyword evidence="9" id="KW-1185">Reference proteome</keyword>
<dbReference type="CDD" id="cd07032">
    <property type="entry name" value="RNAP_I_II_AC40"/>
    <property type="match status" value="1"/>
</dbReference>
<dbReference type="InterPro" id="IPR011263">
    <property type="entry name" value="DNA-dir_RNA_pol_RpoA/D/Rpb3"/>
</dbReference>